<dbReference type="CDD" id="cd06460">
    <property type="entry name" value="M32_Taq"/>
    <property type="match status" value="1"/>
</dbReference>
<reference evidence="2 3" key="1">
    <citation type="submission" date="2024-04" db="EMBL/GenBank/DDBJ databases">
        <title>draft genome sequnece of Paenibacillus filicis.</title>
        <authorList>
            <person name="Kim D.-U."/>
        </authorList>
    </citation>
    <scope>NUCLEOTIDE SEQUENCE [LARGE SCALE GENOMIC DNA]</scope>
    <source>
        <strain evidence="2 3">KACC14197</strain>
    </source>
</reference>
<dbReference type="PANTHER" id="PTHR34217">
    <property type="entry name" value="METAL-DEPENDENT CARBOXYPEPTIDASE"/>
    <property type="match status" value="1"/>
</dbReference>
<evidence type="ECO:0000313" key="2">
    <source>
        <dbReference type="EMBL" id="MEK8127747.1"/>
    </source>
</evidence>
<comment type="caution">
    <text evidence="2">The sequence shown here is derived from an EMBL/GenBank/DDBJ whole genome shotgun (WGS) entry which is preliminary data.</text>
</comment>
<keyword evidence="1" id="KW-0645">Protease</keyword>
<evidence type="ECO:0000256" key="1">
    <source>
        <dbReference type="PIRNR" id="PIRNR006615"/>
    </source>
</evidence>
<dbReference type="PANTHER" id="PTHR34217:SF1">
    <property type="entry name" value="CARBOXYPEPTIDASE 1"/>
    <property type="match status" value="1"/>
</dbReference>
<protein>
    <recommendedName>
        <fullName evidence="1">Metal-dependent carboxypeptidase</fullName>
        <ecNumber evidence="1">3.4.17.19</ecNumber>
    </recommendedName>
</protein>
<keyword evidence="1 2" id="KW-0121">Carboxypeptidase</keyword>
<comment type="catalytic activity">
    <reaction evidence="1">
        <text>Release of a C-terminal amino acid with broad specificity, except for -Pro.</text>
        <dbReference type="EC" id="3.4.17.19"/>
    </reaction>
</comment>
<dbReference type="GO" id="GO:0004180">
    <property type="term" value="F:carboxypeptidase activity"/>
    <property type="evidence" value="ECO:0007669"/>
    <property type="project" value="UniProtKB-KW"/>
</dbReference>
<dbReference type="PROSITE" id="PS52034">
    <property type="entry name" value="PEPTIDASE_M32"/>
    <property type="match status" value="1"/>
</dbReference>
<evidence type="ECO:0000313" key="3">
    <source>
        <dbReference type="Proteomes" id="UP001469365"/>
    </source>
</evidence>
<dbReference type="EC" id="3.4.17.19" evidence="1"/>
<comment type="function">
    <text evidence="1">Broad specificity carboxypetidase that releases amino acids sequentially from the C-terminus, including neutral, aromatic, polar and basic residues.</text>
</comment>
<sequence length="515" mass="58993">MSLLEVSLLDRLDPALASHIRRIEHFKQSLTLLTWDSRTGAPSKGLVQGARVRSTIKHELFLLQRDPEFGRLLHALSEKTSEDPLVSRIAAYHLRSFQLANSIPIKEFQAFANEQSQTSVVLAEAKKTSNFALVKPYLERVFDYHRKFSAYWGYQDHPYDAQIKQFDPDVDTATLDQVFSELKSGLLPLIQRISRASKQPDRSIFAREFPYEQQRELATRLIQVIGYDFDAGKFGETLHPFSSAISPGDARVATIYKRDVRVSALLALHEAGHSIYTQNIHPQLVDTGLGIFTSYGIHESQSIFWEKFIGRHRGFWEQNYGLAQSLFPEAFAGVKLDDFFFALNEVRPSLIRYEADDLTYNLHIIIRYELEKALLEGSISVDELPERWNDKYEEYLGIRPANDREGVLQDGHWISGFGHFATYSLGFIFAGQLHGQLVKDKPDFDRLVAEGRNDVILDWLRSHVHQYGSSKSEYELLRDITGGEIDTRPLLSYLTRKYEDLYELQPSSQPAINGE</sequence>
<accession>A0ABU9DFU5</accession>
<organism evidence="2 3">
    <name type="scientific">Paenibacillus filicis</name>
    <dbReference type="NCBI Taxonomy" id="669464"/>
    <lineage>
        <taxon>Bacteria</taxon>
        <taxon>Bacillati</taxon>
        <taxon>Bacillota</taxon>
        <taxon>Bacilli</taxon>
        <taxon>Bacillales</taxon>
        <taxon>Paenibacillaceae</taxon>
        <taxon>Paenibacillus</taxon>
    </lineage>
</organism>
<proteinExistence type="inferred from homology"/>
<keyword evidence="3" id="KW-1185">Reference proteome</keyword>
<dbReference type="Gene3D" id="1.10.1370.30">
    <property type="match status" value="1"/>
</dbReference>
<dbReference type="InterPro" id="IPR001333">
    <property type="entry name" value="Peptidase_M32_Taq"/>
</dbReference>
<dbReference type="Proteomes" id="UP001469365">
    <property type="component" value="Unassembled WGS sequence"/>
</dbReference>
<keyword evidence="1 2" id="KW-0378">Hydrolase</keyword>
<dbReference type="SUPFAM" id="SSF55486">
    <property type="entry name" value="Metalloproteases ('zincins'), catalytic domain"/>
    <property type="match status" value="1"/>
</dbReference>
<comment type="similarity">
    <text evidence="1">Belongs to the peptidase M32 family.</text>
</comment>
<keyword evidence="1" id="KW-0479">Metal-binding</keyword>
<dbReference type="PRINTS" id="PR00998">
    <property type="entry name" value="CRBOXYPTASET"/>
</dbReference>
<gene>
    <name evidence="2" type="ORF">WMW72_07430</name>
</gene>
<name>A0ABU9DFU5_9BACL</name>
<keyword evidence="1" id="KW-0482">Metalloprotease</keyword>
<dbReference type="RefSeq" id="WP_341414797.1">
    <property type="nucleotide sequence ID" value="NZ_JBBPCC010000003.1"/>
</dbReference>
<dbReference type="EMBL" id="JBBPCC010000003">
    <property type="protein sequence ID" value="MEK8127747.1"/>
    <property type="molecule type" value="Genomic_DNA"/>
</dbReference>
<dbReference type="PIRSF" id="PIRSF006615">
    <property type="entry name" value="Zn_crbxpep_Taq"/>
    <property type="match status" value="1"/>
</dbReference>
<dbReference type="Pfam" id="PF02074">
    <property type="entry name" value="Peptidase_M32"/>
    <property type="match status" value="1"/>
</dbReference>